<accession>A0ABU5E6P2</accession>
<gene>
    <name evidence="3" type="ORF">SMD27_03735</name>
</gene>
<name>A0ABU5E6P2_9PROT</name>
<comment type="caution">
    <text evidence="3">The sequence shown here is derived from an EMBL/GenBank/DDBJ whole genome shotgun (WGS) entry which is preliminary data.</text>
</comment>
<dbReference type="InterPro" id="IPR005490">
    <property type="entry name" value="LD_TPept_cat_dom"/>
</dbReference>
<comment type="pathway">
    <text evidence="1">Cell wall biogenesis; peptidoglycan biosynthesis.</text>
</comment>
<keyword evidence="4" id="KW-1185">Reference proteome</keyword>
<protein>
    <submittedName>
        <fullName evidence="3">L,D-transpeptidase family protein</fullName>
    </submittedName>
</protein>
<feature type="active site" description="Proton donor/acceptor" evidence="1">
    <location>
        <position position="144"/>
    </location>
</feature>
<evidence type="ECO:0000313" key="3">
    <source>
        <dbReference type="EMBL" id="MDY0881941.1"/>
    </source>
</evidence>
<dbReference type="Pfam" id="PF03734">
    <property type="entry name" value="YkuD"/>
    <property type="match status" value="1"/>
</dbReference>
<organism evidence="3 4">
    <name type="scientific">Dongia soli</name>
    <dbReference type="NCBI Taxonomy" id="600628"/>
    <lineage>
        <taxon>Bacteria</taxon>
        <taxon>Pseudomonadati</taxon>
        <taxon>Pseudomonadota</taxon>
        <taxon>Alphaproteobacteria</taxon>
        <taxon>Rhodospirillales</taxon>
        <taxon>Dongiaceae</taxon>
        <taxon>Dongia</taxon>
    </lineage>
</organism>
<proteinExistence type="predicted"/>
<keyword evidence="1" id="KW-0573">Peptidoglycan synthesis</keyword>
<keyword evidence="1" id="KW-0961">Cell wall biogenesis/degradation</keyword>
<dbReference type="RefSeq" id="WP_320506983.1">
    <property type="nucleotide sequence ID" value="NZ_JAXCLW010000001.1"/>
</dbReference>
<evidence type="ECO:0000259" key="2">
    <source>
        <dbReference type="PROSITE" id="PS52029"/>
    </source>
</evidence>
<evidence type="ECO:0000313" key="4">
    <source>
        <dbReference type="Proteomes" id="UP001279642"/>
    </source>
</evidence>
<dbReference type="CDD" id="cd16913">
    <property type="entry name" value="YkuD_like"/>
    <property type="match status" value="1"/>
</dbReference>
<dbReference type="PANTHER" id="PTHR38589:SF1">
    <property type="entry name" value="BLR0621 PROTEIN"/>
    <property type="match status" value="1"/>
</dbReference>
<dbReference type="Proteomes" id="UP001279642">
    <property type="component" value="Unassembled WGS sequence"/>
</dbReference>
<dbReference type="PROSITE" id="PS52029">
    <property type="entry name" value="LD_TPASE"/>
    <property type="match status" value="1"/>
</dbReference>
<sequence length="182" mass="20059">MELIVTARAGETRGWAELDGQRYRCALGRGGIVTDKREGDGGTPLGQFALRRVLFRADRLPADLDAPLTGELPLGTALPQQELQKQDGWCDDPTDPAYNRPVTLPYAGRHEVMWRDDHLYDLVVVIGHNDDPVVPEHGSAVFIHLAQPDYRPTEGCIAFARADLEAILAKLAPGDQVRIDLI</sequence>
<feature type="active site" description="Nucleophile" evidence="1">
    <location>
        <position position="156"/>
    </location>
</feature>
<dbReference type="EMBL" id="JAXCLW010000001">
    <property type="protein sequence ID" value="MDY0881941.1"/>
    <property type="molecule type" value="Genomic_DNA"/>
</dbReference>
<dbReference type="PANTHER" id="PTHR38589">
    <property type="entry name" value="BLR0621 PROTEIN"/>
    <property type="match status" value="1"/>
</dbReference>
<feature type="domain" description="L,D-TPase catalytic" evidence="2">
    <location>
        <begin position="1"/>
        <end position="180"/>
    </location>
</feature>
<evidence type="ECO:0000256" key="1">
    <source>
        <dbReference type="PROSITE-ProRule" id="PRU01373"/>
    </source>
</evidence>
<reference evidence="3 4" key="1">
    <citation type="journal article" date="2016" name="Antonie Van Leeuwenhoek">
        <title>Dongia soli sp. nov., isolated from soil from Dokdo, Korea.</title>
        <authorList>
            <person name="Kim D.U."/>
            <person name="Lee H."/>
            <person name="Kim H."/>
            <person name="Kim S.G."/>
            <person name="Ka J.O."/>
        </authorList>
    </citation>
    <scope>NUCLEOTIDE SEQUENCE [LARGE SCALE GENOMIC DNA]</scope>
    <source>
        <strain evidence="3 4">D78</strain>
    </source>
</reference>
<keyword evidence="1" id="KW-0133">Cell shape</keyword>